<feature type="region of interest" description="Disordered" evidence="1">
    <location>
        <begin position="78"/>
        <end position="111"/>
    </location>
</feature>
<feature type="region of interest" description="Disordered" evidence="1">
    <location>
        <begin position="1"/>
        <end position="37"/>
    </location>
</feature>
<dbReference type="InterPro" id="IPR036397">
    <property type="entry name" value="RNaseH_sf"/>
</dbReference>
<evidence type="ECO:0000313" key="4">
    <source>
        <dbReference type="RefSeq" id="XP_071902715.1"/>
    </source>
</evidence>
<accession>A0ABM4U5Z9</accession>
<dbReference type="Pfam" id="PF24626">
    <property type="entry name" value="SH3_Tf2-1"/>
    <property type="match status" value="1"/>
</dbReference>
<dbReference type="PROSITE" id="PS50994">
    <property type="entry name" value="INTEGRASE"/>
    <property type="match status" value="1"/>
</dbReference>
<dbReference type="GeneID" id="140005606"/>
<dbReference type="SUPFAM" id="SSF53098">
    <property type="entry name" value="Ribonuclease H-like"/>
    <property type="match status" value="1"/>
</dbReference>
<dbReference type="InterPro" id="IPR012337">
    <property type="entry name" value="RNaseH-like_sf"/>
</dbReference>
<evidence type="ECO:0000256" key="1">
    <source>
        <dbReference type="SAM" id="MobiDB-lite"/>
    </source>
</evidence>
<dbReference type="Gene3D" id="3.30.420.10">
    <property type="entry name" value="Ribonuclease H-like superfamily/Ribonuclease H"/>
    <property type="match status" value="1"/>
</dbReference>
<dbReference type="PANTHER" id="PTHR46148:SF57">
    <property type="entry name" value="OS12G0499874 PROTEIN"/>
    <property type="match status" value="1"/>
</dbReference>
<sequence length="490" mass="54765">MGRGAGGTRTAGASMGALARGGRNGLTQARGAPSTGSAVTPQVIRGYCGKFNNSKNDCWRKLGKCLFCGSAEHQVANCPKAPKVGGNTQRPEKSTSKQTSAGGSRPKVPDRVYPLDYQQVPEATEVVEGIDWLARYNAQLNCRTKIVELGIPGQATVKLDIRGKLASSALISGIRVRKLLSKGAQDYLVFRINTSCDKVNLEDMPVVKDFSDVFPEELESLPLERDIVFKIDVTPGVAPISKAPNRMAPAELKELKMQLQDLDPRFVSRFWQKMQEVLGAKLNFSTTYHPQTDGQSERTIQTLEDMLRTCVLDFGEIWSERKILDPTIISWIEEANEKVKLVCQTIQTIQSHQKSYADNRRKDLEFTVGNLVFLKITPLKVSLMSGRGKKLQPRFVGPYKIIQRVGNVAYKLELPPSLSRIHNVFHVSTLKKYHPDPSHILQSESIEIDEIFTYEEKPVKLLDRKVKELRNKQIPLVKVLCRNHGLEEAT</sequence>
<protein>
    <recommendedName>
        <fullName evidence="2">Integrase catalytic domain-containing protein</fullName>
    </recommendedName>
</protein>
<reference evidence="4" key="1">
    <citation type="submission" date="2025-08" db="UniProtKB">
        <authorList>
            <consortium name="RefSeq"/>
        </authorList>
    </citation>
    <scope>IDENTIFICATION</scope>
    <source>
        <tissue evidence="4">Leaves</tissue>
    </source>
</reference>
<feature type="domain" description="Integrase catalytic" evidence="2">
    <location>
        <begin position="261"/>
        <end position="360"/>
    </location>
</feature>
<dbReference type="Proteomes" id="UP001652660">
    <property type="component" value="Chromosome 4e"/>
</dbReference>
<evidence type="ECO:0000313" key="3">
    <source>
        <dbReference type="Proteomes" id="UP001652660"/>
    </source>
</evidence>
<gene>
    <name evidence="4" type="primary">LOC140005606</name>
</gene>
<dbReference type="InterPro" id="IPR056924">
    <property type="entry name" value="SH3_Tf2-1"/>
</dbReference>
<organism evidence="3 4">
    <name type="scientific">Coffea arabica</name>
    <name type="common">Arabian coffee</name>
    <dbReference type="NCBI Taxonomy" id="13443"/>
    <lineage>
        <taxon>Eukaryota</taxon>
        <taxon>Viridiplantae</taxon>
        <taxon>Streptophyta</taxon>
        <taxon>Embryophyta</taxon>
        <taxon>Tracheophyta</taxon>
        <taxon>Spermatophyta</taxon>
        <taxon>Magnoliopsida</taxon>
        <taxon>eudicotyledons</taxon>
        <taxon>Gunneridae</taxon>
        <taxon>Pentapetalae</taxon>
        <taxon>asterids</taxon>
        <taxon>lamiids</taxon>
        <taxon>Gentianales</taxon>
        <taxon>Rubiaceae</taxon>
        <taxon>Ixoroideae</taxon>
        <taxon>Gardenieae complex</taxon>
        <taxon>Bertiereae - Coffeeae clade</taxon>
        <taxon>Coffeeae</taxon>
        <taxon>Coffea</taxon>
    </lineage>
</organism>
<name>A0ABM4U5Z9_COFAR</name>
<dbReference type="InterPro" id="IPR001584">
    <property type="entry name" value="Integrase_cat-core"/>
</dbReference>
<proteinExistence type="predicted"/>
<dbReference type="PANTHER" id="PTHR46148">
    <property type="entry name" value="CHROMO DOMAIN-CONTAINING PROTEIN"/>
    <property type="match status" value="1"/>
</dbReference>
<evidence type="ECO:0000259" key="2">
    <source>
        <dbReference type="PROSITE" id="PS50994"/>
    </source>
</evidence>
<keyword evidence="3" id="KW-1185">Reference proteome</keyword>
<dbReference type="RefSeq" id="XP_071902715.1">
    <property type="nucleotide sequence ID" value="XM_072046614.1"/>
</dbReference>